<dbReference type="Proteomes" id="UP000648482">
    <property type="component" value="Unassembled WGS sequence"/>
</dbReference>
<gene>
    <name evidence="1" type="ORF">PALI_a2080</name>
</gene>
<dbReference type="RefSeq" id="WP_193155993.1">
    <property type="nucleotide sequence ID" value="NZ_AQGU01000026.1"/>
</dbReference>
<evidence type="ECO:0000313" key="2">
    <source>
        <dbReference type="Proteomes" id="UP000648482"/>
    </source>
</evidence>
<organism evidence="1 2">
    <name type="scientific">Pseudoalteromonas aliena SW19</name>
    <dbReference type="NCBI Taxonomy" id="1314866"/>
    <lineage>
        <taxon>Bacteria</taxon>
        <taxon>Pseudomonadati</taxon>
        <taxon>Pseudomonadota</taxon>
        <taxon>Gammaproteobacteria</taxon>
        <taxon>Alteromonadales</taxon>
        <taxon>Pseudoalteromonadaceae</taxon>
        <taxon>Pseudoalteromonas</taxon>
    </lineage>
</organism>
<protein>
    <submittedName>
        <fullName evidence="1">Uncharacterized protein</fullName>
    </submittedName>
</protein>
<keyword evidence="2" id="KW-1185">Reference proteome</keyword>
<evidence type="ECO:0000313" key="1">
    <source>
        <dbReference type="EMBL" id="MBE0360146.1"/>
    </source>
</evidence>
<dbReference type="EMBL" id="AQGU01000026">
    <property type="protein sequence ID" value="MBE0360146.1"/>
    <property type="molecule type" value="Genomic_DNA"/>
</dbReference>
<proteinExistence type="predicted"/>
<name>A0ABR9E2S1_9GAMM</name>
<sequence>MSDEHPVLLLSAEDKQWLTELTQKMASSQKGLVKLNTELLTLCSHLGNNLLPKWVKPQLGGLYE</sequence>
<comment type="caution">
    <text evidence="1">The sequence shown here is derived from an EMBL/GenBank/DDBJ whole genome shotgun (WGS) entry which is preliminary data.</text>
</comment>
<accession>A0ABR9E2S1</accession>
<reference evidence="1 2" key="1">
    <citation type="submission" date="2015-06" db="EMBL/GenBank/DDBJ databases">
        <title>Genome sequence of Pseudoalteromonas aliena.</title>
        <authorList>
            <person name="Xie B.-B."/>
            <person name="Rong J.-C."/>
            <person name="Qin Q.-L."/>
            <person name="Zhang Y.-Z."/>
        </authorList>
    </citation>
    <scope>NUCLEOTIDE SEQUENCE [LARGE SCALE GENOMIC DNA]</scope>
    <source>
        <strain evidence="1 2">SW19</strain>
    </source>
</reference>